<dbReference type="SUPFAM" id="SSF52058">
    <property type="entry name" value="L domain-like"/>
    <property type="match status" value="1"/>
</dbReference>
<sequence>MEKLVWGVLLVGSLVTIVHSCPFHCTCQNLSESLSTLCANKGLLYVPPNIDRRTVELRLADNFIRVVEQEDFLNMTGLVDLTLSRNTIDNIKPYAFGDLESLRSLHLDGNRLTAIHEDALRGMLNLQHLIINNNQLVTIPVATFDDFLLTLEDLDLSYNNLISVPWEAIQNMVSLHTLNLDHNLIDFVMEGTFSELYKLSRLDMTSNRLHTLPPDPLFVRSQTGVVSPTPYTSTIVLNFGGNPFHCNCELLWLRRLVREDDMETCASPLQLAGRYFWSIPEEEFTCEPPLITRHTHQLWVLEGQRATLKCRAIGDPEPVIHWVSPDDKIMANSSRTASYRNGSLDILVTTIRDDGAYTCIAINAAGESTAQVDLKMIPLPHRNNGTVSILRQDPGFSDITTSSKTSVNATEERKVPDSAVVVTEVTSSSALIRWHINRSAYVVWMYQVQYNCTADETLVYRILPSTTKHFILKHLVSGVDYDLCILAIFDDVATSLAATKSLGCVQFSTGEAYPDCRSLHAHFLGGTLTIIIGGVIVVTLLVFTVVMMVKYNVCSTAHSDIPKVTNVYSQTNGNQLTPNGMLLQSRLHNESAKATCSQVTYKEDSGRIVHGVKPQRRKARHREVSEKGEDKTMKASDLEGPHCGSSPEEDTGFGVPKTKRSCSVDMGEMATTTCYSYAKRLSIIWTKRSQSVHGMLSHCGAELPKGKAVLFSGSDELEESVV</sequence>
<dbReference type="InterPro" id="IPR036116">
    <property type="entry name" value="FN3_sf"/>
</dbReference>
<dbReference type="InterPro" id="IPR003961">
    <property type="entry name" value="FN3_dom"/>
</dbReference>
<dbReference type="InterPro" id="IPR013098">
    <property type="entry name" value="Ig_I-set"/>
</dbReference>
<dbReference type="InterPro" id="IPR003599">
    <property type="entry name" value="Ig_sub"/>
</dbReference>
<keyword evidence="7" id="KW-0770">Synapse</keyword>
<evidence type="ECO:0000259" key="17">
    <source>
        <dbReference type="PROSITE" id="PS50835"/>
    </source>
</evidence>
<evidence type="ECO:0000259" key="18">
    <source>
        <dbReference type="PROSITE" id="PS50853"/>
    </source>
</evidence>
<keyword evidence="8 15" id="KW-0472">Membrane</keyword>
<keyword evidence="6 15" id="KW-1133">Transmembrane helix</keyword>
<keyword evidence="9" id="KW-1015">Disulfide bond</keyword>
<dbReference type="AlphaFoldDB" id="A0A8J6K0X8"/>
<evidence type="ECO:0000313" key="20">
    <source>
        <dbReference type="Proteomes" id="UP000770717"/>
    </source>
</evidence>
<dbReference type="SUPFAM" id="SSF48726">
    <property type="entry name" value="Immunoglobulin"/>
    <property type="match status" value="1"/>
</dbReference>
<evidence type="ECO:0000256" key="10">
    <source>
        <dbReference type="ARBA" id="ARBA00023180"/>
    </source>
</evidence>
<dbReference type="SMART" id="SM00369">
    <property type="entry name" value="LRR_TYP"/>
    <property type="match status" value="6"/>
</dbReference>
<dbReference type="EMBL" id="WNTK01000012">
    <property type="protein sequence ID" value="KAG9475311.1"/>
    <property type="molecule type" value="Genomic_DNA"/>
</dbReference>
<dbReference type="Pfam" id="PF07679">
    <property type="entry name" value="I-set"/>
    <property type="match status" value="1"/>
</dbReference>
<dbReference type="GO" id="GO:0045202">
    <property type="term" value="C:synapse"/>
    <property type="evidence" value="ECO:0007669"/>
    <property type="project" value="UniProtKB-SubCell"/>
</dbReference>
<evidence type="ECO:0000256" key="16">
    <source>
        <dbReference type="SAM" id="SignalP"/>
    </source>
</evidence>
<dbReference type="PANTHER" id="PTHR45842:SF3">
    <property type="entry name" value="LEUCINE-RICH REPEAT AND FIBRONECTIN TYPE-III DOMAIN-CONTAINING PROTEIN 4"/>
    <property type="match status" value="1"/>
</dbReference>
<keyword evidence="5" id="KW-0677">Repeat</keyword>
<evidence type="ECO:0000256" key="5">
    <source>
        <dbReference type="ARBA" id="ARBA00022737"/>
    </source>
</evidence>
<dbReference type="InterPro" id="IPR013783">
    <property type="entry name" value="Ig-like_fold"/>
</dbReference>
<dbReference type="PROSITE" id="PS50853">
    <property type="entry name" value="FN3"/>
    <property type="match status" value="1"/>
</dbReference>
<protein>
    <recommendedName>
        <fullName evidence="21">Leucine rich repeat and fibronectin type III domain containing 4</fullName>
    </recommendedName>
</protein>
<dbReference type="Gene3D" id="3.80.10.10">
    <property type="entry name" value="Ribonuclease Inhibitor"/>
    <property type="match status" value="2"/>
</dbReference>
<evidence type="ECO:0000256" key="7">
    <source>
        <dbReference type="ARBA" id="ARBA00023018"/>
    </source>
</evidence>
<evidence type="ECO:0000256" key="3">
    <source>
        <dbReference type="ARBA" id="ARBA00022692"/>
    </source>
</evidence>
<dbReference type="InterPro" id="IPR003598">
    <property type="entry name" value="Ig_sub2"/>
</dbReference>
<accession>A0A8J6K0X8</accession>
<keyword evidence="11" id="KW-0393">Immunoglobulin domain</keyword>
<evidence type="ECO:0000256" key="2">
    <source>
        <dbReference type="ARBA" id="ARBA00022614"/>
    </source>
</evidence>
<dbReference type="InterPro" id="IPR007110">
    <property type="entry name" value="Ig-like_dom"/>
</dbReference>
<feature type="domain" description="Ig-like" evidence="17">
    <location>
        <begin position="289"/>
        <end position="375"/>
    </location>
</feature>
<keyword evidence="2" id="KW-0433">Leucine-rich repeat</keyword>
<feature type="transmembrane region" description="Helical" evidence="15">
    <location>
        <begin position="523"/>
        <end position="549"/>
    </location>
</feature>
<dbReference type="InterPro" id="IPR050467">
    <property type="entry name" value="LRFN"/>
</dbReference>
<dbReference type="FunFam" id="3.80.10.10:FF:000019">
    <property type="entry name" value="leucine-rich repeat and fibronectin type III domain-containing protein 1"/>
    <property type="match status" value="1"/>
</dbReference>
<dbReference type="Pfam" id="PF13855">
    <property type="entry name" value="LRR_8"/>
    <property type="match status" value="2"/>
</dbReference>
<dbReference type="InterPro" id="IPR032675">
    <property type="entry name" value="LRR_dom_sf"/>
</dbReference>
<evidence type="ECO:0000256" key="14">
    <source>
        <dbReference type="SAM" id="MobiDB-lite"/>
    </source>
</evidence>
<keyword evidence="20" id="KW-1185">Reference proteome</keyword>
<dbReference type="InterPro" id="IPR000483">
    <property type="entry name" value="Cys-rich_flank_reg_C"/>
</dbReference>
<evidence type="ECO:0000256" key="12">
    <source>
        <dbReference type="ARBA" id="ARBA00034103"/>
    </source>
</evidence>
<evidence type="ECO:0000256" key="9">
    <source>
        <dbReference type="ARBA" id="ARBA00023157"/>
    </source>
</evidence>
<dbReference type="Gene3D" id="2.60.40.10">
    <property type="entry name" value="Immunoglobulins"/>
    <property type="match status" value="2"/>
</dbReference>
<dbReference type="OrthoDB" id="1394818at2759"/>
<evidence type="ECO:0000256" key="4">
    <source>
        <dbReference type="ARBA" id="ARBA00022729"/>
    </source>
</evidence>
<evidence type="ECO:0008006" key="21">
    <source>
        <dbReference type="Google" id="ProtNLM"/>
    </source>
</evidence>
<evidence type="ECO:0000256" key="13">
    <source>
        <dbReference type="ARBA" id="ARBA00038433"/>
    </source>
</evidence>
<evidence type="ECO:0000256" key="8">
    <source>
        <dbReference type="ARBA" id="ARBA00023136"/>
    </source>
</evidence>
<feature type="domain" description="Fibronectin type-III" evidence="18">
    <location>
        <begin position="416"/>
        <end position="512"/>
    </location>
</feature>
<dbReference type="InterPro" id="IPR001611">
    <property type="entry name" value="Leu-rich_rpt"/>
</dbReference>
<dbReference type="SMART" id="SM00408">
    <property type="entry name" value="IGc2"/>
    <property type="match status" value="1"/>
</dbReference>
<dbReference type="SMART" id="SM00409">
    <property type="entry name" value="IG"/>
    <property type="match status" value="1"/>
</dbReference>
<reference evidence="19" key="1">
    <citation type="thesis" date="2020" institute="ProQuest LLC" country="789 East Eisenhower Parkway, Ann Arbor, MI, USA">
        <title>Comparative Genomics and Chromosome Evolution.</title>
        <authorList>
            <person name="Mudd A.B."/>
        </authorList>
    </citation>
    <scope>NUCLEOTIDE SEQUENCE</scope>
    <source>
        <strain evidence="19">HN-11 Male</strain>
        <tissue evidence="19">Kidney and liver</tissue>
    </source>
</reference>
<feature type="region of interest" description="Disordered" evidence="14">
    <location>
        <begin position="611"/>
        <end position="654"/>
    </location>
</feature>
<dbReference type="CDD" id="cd05764">
    <property type="entry name" value="IgI_SALM5_like"/>
    <property type="match status" value="1"/>
</dbReference>
<evidence type="ECO:0000256" key="11">
    <source>
        <dbReference type="ARBA" id="ARBA00023319"/>
    </source>
</evidence>
<evidence type="ECO:0000313" key="19">
    <source>
        <dbReference type="EMBL" id="KAG9475311.1"/>
    </source>
</evidence>
<keyword evidence="3 15" id="KW-0812">Transmembrane</keyword>
<dbReference type="InterPro" id="IPR003591">
    <property type="entry name" value="Leu-rich_rpt_typical-subtyp"/>
</dbReference>
<evidence type="ECO:0000256" key="6">
    <source>
        <dbReference type="ARBA" id="ARBA00022989"/>
    </source>
</evidence>
<gene>
    <name evidence="19" type="ORF">GDO78_003640</name>
</gene>
<dbReference type="InterPro" id="IPR036179">
    <property type="entry name" value="Ig-like_dom_sf"/>
</dbReference>
<evidence type="ECO:0000256" key="15">
    <source>
        <dbReference type="SAM" id="Phobius"/>
    </source>
</evidence>
<dbReference type="FunFam" id="2.60.40.10:FF:000091">
    <property type="entry name" value="Leucine-rich repeat and fibronectin type III domain-containing protein 1"/>
    <property type="match status" value="1"/>
</dbReference>
<feature type="compositionally biased region" description="Basic and acidic residues" evidence="14">
    <location>
        <begin position="622"/>
        <end position="640"/>
    </location>
</feature>
<organism evidence="19 20">
    <name type="scientific">Eleutherodactylus coqui</name>
    <name type="common">Puerto Rican coqui</name>
    <dbReference type="NCBI Taxonomy" id="57060"/>
    <lineage>
        <taxon>Eukaryota</taxon>
        <taxon>Metazoa</taxon>
        <taxon>Chordata</taxon>
        <taxon>Craniata</taxon>
        <taxon>Vertebrata</taxon>
        <taxon>Euteleostomi</taxon>
        <taxon>Amphibia</taxon>
        <taxon>Batrachia</taxon>
        <taxon>Anura</taxon>
        <taxon>Neobatrachia</taxon>
        <taxon>Hyloidea</taxon>
        <taxon>Eleutherodactylidae</taxon>
        <taxon>Eleutherodactylinae</taxon>
        <taxon>Eleutherodactylus</taxon>
        <taxon>Eleutherodactylus</taxon>
    </lineage>
</organism>
<keyword evidence="10" id="KW-0325">Glycoprotein</keyword>
<dbReference type="PANTHER" id="PTHR45842">
    <property type="entry name" value="SYNAPTIC ADHESION-LIKE MOLECULE SALM"/>
    <property type="match status" value="1"/>
</dbReference>
<comment type="similarity">
    <text evidence="13">Belongs to the LRFN family.</text>
</comment>
<dbReference type="SUPFAM" id="SSF49265">
    <property type="entry name" value="Fibronectin type III"/>
    <property type="match status" value="1"/>
</dbReference>
<dbReference type="GO" id="GO:0016020">
    <property type="term" value="C:membrane"/>
    <property type="evidence" value="ECO:0007669"/>
    <property type="project" value="UniProtKB-SubCell"/>
</dbReference>
<comment type="subcellular location">
    <subcellularLocation>
        <location evidence="1">Membrane</location>
        <topology evidence="1">Single-pass type I membrane protein</topology>
    </subcellularLocation>
    <subcellularLocation>
        <location evidence="12">Synapse</location>
    </subcellularLocation>
</comment>
<comment type="caution">
    <text evidence="19">The sequence shown here is derived from an EMBL/GenBank/DDBJ whole genome shotgun (WGS) entry which is preliminary data.</text>
</comment>
<name>A0A8J6K0X8_ELECQ</name>
<dbReference type="SMART" id="SM00082">
    <property type="entry name" value="LRRCT"/>
    <property type="match status" value="1"/>
</dbReference>
<keyword evidence="4 16" id="KW-0732">Signal</keyword>
<feature type="chain" id="PRO_5035284904" description="Leucine rich repeat and fibronectin type III domain containing 4" evidence="16">
    <location>
        <begin position="21"/>
        <end position="722"/>
    </location>
</feature>
<evidence type="ECO:0000256" key="1">
    <source>
        <dbReference type="ARBA" id="ARBA00004479"/>
    </source>
</evidence>
<dbReference type="Proteomes" id="UP000770717">
    <property type="component" value="Unassembled WGS sequence"/>
</dbReference>
<feature type="signal peptide" evidence="16">
    <location>
        <begin position="1"/>
        <end position="20"/>
    </location>
</feature>
<proteinExistence type="inferred from homology"/>
<dbReference type="PROSITE" id="PS50835">
    <property type="entry name" value="IG_LIKE"/>
    <property type="match status" value="1"/>
</dbReference>